<evidence type="ECO:0000313" key="2">
    <source>
        <dbReference type="Proteomes" id="UP000288507"/>
    </source>
</evidence>
<proteinExistence type="predicted"/>
<accession>A0A431EAE6</accession>
<dbReference type="EMBL" id="PRBV01000014">
    <property type="protein sequence ID" value="RTJ78344.1"/>
    <property type="molecule type" value="Genomic_DNA"/>
</dbReference>
<comment type="caution">
    <text evidence="1">The sequence shown here is derived from an EMBL/GenBank/DDBJ whole genome shotgun (WGS) entry which is preliminary data.</text>
</comment>
<organism evidence="1 2">
    <name type="scientific">Campylobacter jejuni</name>
    <dbReference type="NCBI Taxonomy" id="197"/>
    <lineage>
        <taxon>Bacteria</taxon>
        <taxon>Pseudomonadati</taxon>
        <taxon>Campylobacterota</taxon>
        <taxon>Epsilonproteobacteria</taxon>
        <taxon>Campylobacterales</taxon>
        <taxon>Campylobacteraceae</taxon>
        <taxon>Campylobacter</taxon>
    </lineage>
</organism>
<sequence length="517" mass="60297">MNTIPSSYAPSGALQFTNLINQCKQYKVDDTKELQLKIWYAHKDENFVRTGVLKTPALSEYLRVDMLESLISKLTKYFENKRHYQILFSPSVDGKKFYPKTKRKIVEALLHIFFSPKGEYHESIALCDTYLQAQSSTLRAKLRQLKNDKKIIHRMNDSRQGMAEHIVLNSSLHNIIQVALEQTKDEYRGVKNMGIRPMYQTVLNKFIADSAEERTARLDLAKNVKTVMSLDDITIYDIPDLATNQLWYRRFRYNKSHHYSIMKNGRYIMGDNSTNEKKLIKYLAYADCFNYDLKDAHPTLLSLLLGKYLYRYSASGEYIKQAGVLKSHLDTYRALGKDYYIKKTGIPKDVFKTMLYLTFNGGKVENKYSNKMKDLREEYGTNTIDKFIVEFKKIPLVQCIIDNLKPIISDFHRLNEERGVKFCNEFNNHRVIEGGLKKGQLLSYYLSGYESAFITRCIEWCQNNGIRVISYEYDGFVTDTDLTKPIRYINNPIEDMIDWASHNSKVGRVCLEPKPFI</sequence>
<dbReference type="AlphaFoldDB" id="A0A431EAE6"/>
<dbReference type="Proteomes" id="UP000288507">
    <property type="component" value="Unassembled WGS sequence"/>
</dbReference>
<gene>
    <name evidence="1" type="ORF">C3H57_08540</name>
</gene>
<reference evidence="1" key="1">
    <citation type="journal article" date="2019" name="Appl. Environ. Microbiol.">
        <title>Population genetics and characterization of Campylobacter jejuni isolates in western jackdaws and game birds in Finland.</title>
        <authorList>
            <person name="Kovanen S."/>
            <person name="Rossi M."/>
            <person name="Pohja-Mykra M."/>
            <person name="Nieminen T."/>
            <person name="Raunio-Saarnisto M."/>
            <person name="Sauvala M."/>
            <person name="Fredriksson-Ahomaa M."/>
            <person name="Hanninen M.L."/>
            <person name="Kivisto R."/>
        </authorList>
    </citation>
    <scope>NUCLEOTIDE SEQUENCE [LARGE SCALE GENOMIC DNA]</scope>
    <source>
        <strain evidence="1">CB313</strain>
    </source>
</reference>
<evidence type="ECO:0000313" key="1">
    <source>
        <dbReference type="EMBL" id="RTJ78344.1"/>
    </source>
</evidence>
<name>A0A431EAE6_CAMJU</name>
<protein>
    <submittedName>
        <fullName evidence="1">Uncharacterized protein</fullName>
    </submittedName>
</protein>